<keyword evidence="2" id="KW-1185">Reference proteome</keyword>
<evidence type="ECO:0000313" key="2">
    <source>
        <dbReference type="Proteomes" id="UP001159363"/>
    </source>
</evidence>
<accession>A0ABQ9G3Z7</accession>
<evidence type="ECO:0000313" key="1">
    <source>
        <dbReference type="EMBL" id="KAJ8867180.1"/>
    </source>
</evidence>
<dbReference type="EMBL" id="JARBHB010000015">
    <property type="protein sequence ID" value="KAJ8867180.1"/>
    <property type="molecule type" value="Genomic_DNA"/>
</dbReference>
<comment type="caution">
    <text evidence="1">The sequence shown here is derived from an EMBL/GenBank/DDBJ whole genome shotgun (WGS) entry which is preliminary data.</text>
</comment>
<gene>
    <name evidence="1" type="ORF">PR048_030974</name>
</gene>
<dbReference type="Proteomes" id="UP001159363">
    <property type="component" value="Chromosome 14"/>
</dbReference>
<sequence>MVNSKDASRRNDLKSQALKCSSGHHNCAVQLSTLANRMIKMVNSFIFLTHFKTVMVSELFVDKSMLLLAAVPEGLIDSDFIVEVECPLVAAHVTH</sequence>
<protein>
    <submittedName>
        <fullName evidence="1">Uncharacterized protein</fullName>
    </submittedName>
</protein>
<organism evidence="1 2">
    <name type="scientific">Dryococelus australis</name>
    <dbReference type="NCBI Taxonomy" id="614101"/>
    <lineage>
        <taxon>Eukaryota</taxon>
        <taxon>Metazoa</taxon>
        <taxon>Ecdysozoa</taxon>
        <taxon>Arthropoda</taxon>
        <taxon>Hexapoda</taxon>
        <taxon>Insecta</taxon>
        <taxon>Pterygota</taxon>
        <taxon>Neoptera</taxon>
        <taxon>Polyneoptera</taxon>
        <taxon>Phasmatodea</taxon>
        <taxon>Verophasmatodea</taxon>
        <taxon>Anareolatae</taxon>
        <taxon>Phasmatidae</taxon>
        <taxon>Eurycanthinae</taxon>
        <taxon>Dryococelus</taxon>
    </lineage>
</organism>
<name>A0ABQ9G3Z7_9NEOP</name>
<reference evidence="1 2" key="1">
    <citation type="submission" date="2023-02" db="EMBL/GenBank/DDBJ databases">
        <title>LHISI_Scaffold_Assembly.</title>
        <authorList>
            <person name="Stuart O.P."/>
            <person name="Cleave R."/>
            <person name="Magrath M.J.L."/>
            <person name="Mikheyev A.S."/>
        </authorList>
    </citation>
    <scope>NUCLEOTIDE SEQUENCE [LARGE SCALE GENOMIC DNA]</scope>
    <source>
        <strain evidence="1">Daus_M_001</strain>
        <tissue evidence="1">Leg muscle</tissue>
    </source>
</reference>
<proteinExistence type="predicted"/>